<evidence type="ECO:0000259" key="1">
    <source>
        <dbReference type="Pfam" id="PF18476"/>
    </source>
</evidence>
<organism evidence="2 3">
    <name type="scientific">Nocardia rhamnosiphila</name>
    <dbReference type="NCBI Taxonomy" id="426716"/>
    <lineage>
        <taxon>Bacteria</taxon>
        <taxon>Bacillati</taxon>
        <taxon>Actinomycetota</taxon>
        <taxon>Actinomycetes</taxon>
        <taxon>Mycobacteriales</taxon>
        <taxon>Nocardiaceae</taxon>
        <taxon>Nocardia</taxon>
    </lineage>
</organism>
<accession>A0ABV2WT06</accession>
<evidence type="ECO:0000313" key="2">
    <source>
        <dbReference type="EMBL" id="MEU1954034.1"/>
    </source>
</evidence>
<sequence>MRYLAYKVVSEPEQLADLPVHDPSYLERSHTLKSVLPEWYRPSDQEISEFVRNGTVALDTNVLLSLYRVNSTQRSQIIDVLNKVGDRLWVPYQVAYEYQKNRLTVASESQQVYDKVEAIPTENLTEAFAVASESLRNACADISTGIRDKEIKDSVSKVIEGTIEKLDRFKSECQKEMLEVLAKIRSENAIAFVKAKGDDPVRLALDELLKPDNIGSRPEADALIELRKEAAKRIEARTPPGYKDDRKEDPLGDALIWLELLEYAKSSKKMMLFITNDVKDDFYLRVHGHTIGPRAEMVREMLDKAGQPYHQTTLDGFLRLASAHLEVTVTEDTITTVESSRKRRQEASIDIVWPPSGAPVIAGSVINEITTSADRANNDALERRNRHRALERIEEGKDHVESLTERYGPLNPKVLSAMRFLARDYRTVGELDIAQALSEEVLTRYSKVLEQEDPRILQARTDLAAVFLEQGHRPDADRQVQIVEEHLNLHYADNPIALSLLDRLRMYHQSRGISGKRAALIIVSGDFRELKLAD</sequence>
<feature type="domain" description="PIN like" evidence="1">
    <location>
        <begin position="56"/>
        <end position="297"/>
    </location>
</feature>
<dbReference type="EMBL" id="JBEYBF010000013">
    <property type="protein sequence ID" value="MEU1954034.1"/>
    <property type="molecule type" value="Genomic_DNA"/>
</dbReference>
<reference evidence="2 3" key="1">
    <citation type="submission" date="2024-06" db="EMBL/GenBank/DDBJ databases">
        <title>The Natural Products Discovery Center: Release of the First 8490 Sequenced Strains for Exploring Actinobacteria Biosynthetic Diversity.</title>
        <authorList>
            <person name="Kalkreuter E."/>
            <person name="Kautsar S.A."/>
            <person name="Yang D."/>
            <person name="Bader C.D."/>
            <person name="Teijaro C.N."/>
            <person name="Fluegel L."/>
            <person name="Davis C.M."/>
            <person name="Simpson J.R."/>
            <person name="Lauterbach L."/>
            <person name="Steele A.D."/>
            <person name="Gui C."/>
            <person name="Meng S."/>
            <person name="Li G."/>
            <person name="Viehrig K."/>
            <person name="Ye F."/>
            <person name="Su P."/>
            <person name="Kiefer A.F."/>
            <person name="Nichols A."/>
            <person name="Cepeda A.J."/>
            <person name="Yan W."/>
            <person name="Fan B."/>
            <person name="Jiang Y."/>
            <person name="Adhikari A."/>
            <person name="Zheng C.-J."/>
            <person name="Schuster L."/>
            <person name="Cowan T.M."/>
            <person name="Smanski M.J."/>
            <person name="Chevrette M.G."/>
            <person name="De Carvalho L.P.S."/>
            <person name="Shen B."/>
        </authorList>
    </citation>
    <scope>NUCLEOTIDE SEQUENCE [LARGE SCALE GENOMIC DNA]</scope>
    <source>
        <strain evidence="2 3">NPDC019708</strain>
    </source>
</reference>
<proteinExistence type="predicted"/>
<evidence type="ECO:0000313" key="3">
    <source>
        <dbReference type="Proteomes" id="UP001550628"/>
    </source>
</evidence>
<gene>
    <name evidence="2" type="ORF">ABZ510_19485</name>
</gene>
<dbReference type="SUPFAM" id="SSF48452">
    <property type="entry name" value="TPR-like"/>
    <property type="match status" value="1"/>
</dbReference>
<protein>
    <submittedName>
        <fullName evidence="2">PIN domain-containing protein</fullName>
    </submittedName>
</protein>
<dbReference type="RefSeq" id="WP_356954145.1">
    <property type="nucleotide sequence ID" value="NZ_JBEYBD010000001.1"/>
</dbReference>
<dbReference type="Pfam" id="PF18476">
    <property type="entry name" value="PIN_8"/>
    <property type="match status" value="1"/>
</dbReference>
<dbReference type="InterPro" id="IPR041578">
    <property type="entry name" value="PIN_8"/>
</dbReference>
<dbReference type="InterPro" id="IPR011990">
    <property type="entry name" value="TPR-like_helical_dom_sf"/>
</dbReference>
<dbReference type="Gene3D" id="1.25.40.10">
    <property type="entry name" value="Tetratricopeptide repeat domain"/>
    <property type="match status" value="1"/>
</dbReference>
<dbReference type="Proteomes" id="UP001550628">
    <property type="component" value="Unassembled WGS sequence"/>
</dbReference>
<keyword evidence="3" id="KW-1185">Reference proteome</keyword>
<name>A0ABV2WT06_9NOCA</name>
<comment type="caution">
    <text evidence="2">The sequence shown here is derived from an EMBL/GenBank/DDBJ whole genome shotgun (WGS) entry which is preliminary data.</text>
</comment>